<accession>A0A812DHY0</accession>
<dbReference type="Proteomes" id="UP000597762">
    <property type="component" value="Unassembled WGS sequence"/>
</dbReference>
<dbReference type="AlphaFoldDB" id="A0A812DHY0"/>
<protein>
    <submittedName>
        <fullName evidence="2">Uncharacterized protein</fullName>
    </submittedName>
</protein>
<feature type="compositionally biased region" description="Basic residues" evidence="1">
    <location>
        <begin position="43"/>
        <end position="52"/>
    </location>
</feature>
<proteinExistence type="predicted"/>
<evidence type="ECO:0000313" key="2">
    <source>
        <dbReference type="EMBL" id="CAE1304081.1"/>
    </source>
</evidence>
<keyword evidence="3" id="KW-1185">Reference proteome</keyword>
<evidence type="ECO:0000256" key="1">
    <source>
        <dbReference type="SAM" id="MobiDB-lite"/>
    </source>
</evidence>
<sequence>MRRRALNPSAPPSTTSAPMSRVRKPPKVTIGEGTDSPPSSNERHRRSSLRHRVSARAVGEGWCDASSIRSRSRWIQRRQFVRRGDNRDRHSNWVSPIPRRRRTNSAPHFREQGFWVWDVAIADRPSTACGKPRRNECGALQQDNGAIQLGQRMGHPVGLPKAIQPPSRLSTGIVRTVMTAAGRRAINPCAGL</sequence>
<dbReference type="EMBL" id="CAHIKZ030003793">
    <property type="protein sequence ID" value="CAE1304081.1"/>
    <property type="molecule type" value="Genomic_DNA"/>
</dbReference>
<evidence type="ECO:0000313" key="3">
    <source>
        <dbReference type="Proteomes" id="UP000597762"/>
    </source>
</evidence>
<feature type="region of interest" description="Disordered" evidence="1">
    <location>
        <begin position="1"/>
        <end position="52"/>
    </location>
</feature>
<organism evidence="2 3">
    <name type="scientific">Acanthosepion pharaonis</name>
    <name type="common">Pharaoh cuttlefish</name>
    <name type="synonym">Sepia pharaonis</name>
    <dbReference type="NCBI Taxonomy" id="158019"/>
    <lineage>
        <taxon>Eukaryota</taxon>
        <taxon>Metazoa</taxon>
        <taxon>Spiralia</taxon>
        <taxon>Lophotrochozoa</taxon>
        <taxon>Mollusca</taxon>
        <taxon>Cephalopoda</taxon>
        <taxon>Coleoidea</taxon>
        <taxon>Decapodiformes</taxon>
        <taxon>Sepiida</taxon>
        <taxon>Sepiina</taxon>
        <taxon>Sepiidae</taxon>
        <taxon>Acanthosepion</taxon>
    </lineage>
</organism>
<gene>
    <name evidence="2" type="ORF">SPHA_56756</name>
</gene>
<comment type="caution">
    <text evidence="2">The sequence shown here is derived from an EMBL/GenBank/DDBJ whole genome shotgun (WGS) entry which is preliminary data.</text>
</comment>
<name>A0A812DHY0_ACAPH</name>
<reference evidence="2" key="1">
    <citation type="submission" date="2021-01" db="EMBL/GenBank/DDBJ databases">
        <authorList>
            <person name="Li R."/>
            <person name="Bekaert M."/>
        </authorList>
    </citation>
    <scope>NUCLEOTIDE SEQUENCE</scope>
    <source>
        <strain evidence="2">Farmed</strain>
    </source>
</reference>